<dbReference type="Pfam" id="PF14728">
    <property type="entry name" value="PTHB1_GAE"/>
    <property type="match status" value="1"/>
</dbReference>
<feature type="domain" description="PTHB1 hairpin" evidence="5">
    <location>
        <begin position="624"/>
        <end position="724"/>
    </location>
</feature>
<dbReference type="InterPro" id="IPR026511">
    <property type="entry name" value="PTHB1"/>
</dbReference>
<dbReference type="InterPro" id="IPR028073">
    <property type="entry name" value="PHTB1_N_dom"/>
</dbReference>
<dbReference type="GO" id="GO:0016020">
    <property type="term" value="C:membrane"/>
    <property type="evidence" value="ECO:0007669"/>
    <property type="project" value="TreeGrafter"/>
</dbReference>
<evidence type="ECO:0000259" key="4">
    <source>
        <dbReference type="Pfam" id="PF23337"/>
    </source>
</evidence>
<dbReference type="EMBL" id="LR783284">
    <property type="protein sequence ID" value="CAB3225188.1"/>
    <property type="molecule type" value="mRNA"/>
</dbReference>
<dbReference type="InterPro" id="IPR055363">
    <property type="entry name" value="PTHB1_hp_dom"/>
</dbReference>
<dbReference type="Pfam" id="PF23337">
    <property type="entry name" value="PTHB1_pf"/>
    <property type="match status" value="1"/>
</dbReference>
<dbReference type="InterPro" id="IPR028074">
    <property type="entry name" value="PHTB1_GAE_dom"/>
</dbReference>
<organism evidence="7">
    <name type="scientific">Phallusia mammillata</name>
    <dbReference type="NCBI Taxonomy" id="59560"/>
    <lineage>
        <taxon>Eukaryota</taxon>
        <taxon>Metazoa</taxon>
        <taxon>Chordata</taxon>
        <taxon>Tunicata</taxon>
        <taxon>Ascidiacea</taxon>
        <taxon>Phlebobranchia</taxon>
        <taxon>Ascidiidae</taxon>
        <taxon>Phallusia</taxon>
    </lineage>
</organism>
<dbReference type="PANTHER" id="PTHR20991">
    <property type="entry name" value="PARATHYROID HORMONE-RESPONSIVE B1 GENE"/>
    <property type="match status" value="1"/>
</dbReference>
<evidence type="ECO:0000256" key="1">
    <source>
        <dbReference type="SAM" id="MobiDB-lite"/>
    </source>
</evidence>
<gene>
    <name evidence="7" type="primary">Bbs9</name>
</gene>
<dbReference type="GO" id="GO:0060271">
    <property type="term" value="P:cilium assembly"/>
    <property type="evidence" value="ECO:0007669"/>
    <property type="project" value="TreeGrafter"/>
</dbReference>
<dbReference type="Pfam" id="PF14727">
    <property type="entry name" value="PHTB1_N"/>
    <property type="match status" value="1"/>
</dbReference>
<evidence type="ECO:0000259" key="5">
    <source>
        <dbReference type="Pfam" id="PF23338"/>
    </source>
</evidence>
<dbReference type="AlphaFoldDB" id="A0A6F9D805"/>
<reference evidence="7" key="1">
    <citation type="submission" date="2020-04" db="EMBL/GenBank/DDBJ databases">
        <authorList>
            <person name="Neveu A P."/>
        </authorList>
    </citation>
    <scope>NUCLEOTIDE SEQUENCE</scope>
    <source>
        <tissue evidence="7">Whole embryo</tissue>
    </source>
</reference>
<feature type="domain" description="PTHB1 N-terminal" evidence="2">
    <location>
        <begin position="1"/>
        <end position="358"/>
    </location>
</feature>
<feature type="domain" description="PTHB1 C-terminal helix bundle" evidence="6">
    <location>
        <begin position="727"/>
        <end position="805"/>
    </location>
</feature>
<evidence type="ECO:0000313" key="7">
    <source>
        <dbReference type="EMBL" id="CAB3225188.1"/>
    </source>
</evidence>
<dbReference type="InterPro" id="IPR055364">
    <property type="entry name" value="PTHB1_CtH_dom"/>
</dbReference>
<evidence type="ECO:0000259" key="2">
    <source>
        <dbReference type="Pfam" id="PF14727"/>
    </source>
</evidence>
<sequence length="941" mass="105381">MSLFQTNEWWASNQSLGEECGHGCLCVANIDNSSDGLCKVITGSYQGILRMYAPTSESAHQAHDVLIEMSLQLPILQLAAGKFNSVSPDLHLAVLHPRLLVVYKVSMSEGAINHGNQYKMDKVYQHKLERTAANMTYGPFGGVQNQDFICVQSMDGALSIFEHETFTFTRFLPGFLLPGPICFNPRTDSFLTVSSSMFLESYSYQVLAVATDSSKKEESQSMASGKKITVDWKFNLGEFVLEIVVLQLSTGKSVIVVLGERALFCLEESGQLRFMKKFEYNVSCFKALVSSESDTIRTIICTHSQQLLVYDNVKMKWAAKLRTSPNNLAIGNFKDTNGLLVLLTESCQVSCCFLGTAPTIFSLPRSKQREIDIGTLDERLNKLNTVIAKVQSTQGDVIISKKETEDLKVSVEVPKILDKKSAASKYSGPEIPSISVQVLLKVNRRVTNVQLSIESNPAIHCTLQQLSLQELTESEHPPSIRPAFYLRQDFVPSYLSQDVTVHYQQTTGIPKVAMATIKLPLLLVAKNAAPVKKLDHRVTLESNMACVNLMEIFADFCCETSGPHCIGFEYYSGPKATILTSKTSNRYRVQCDTYDGLWLITNELVDRLRALRPDIHLTVQDQPSLEEYAHLIDLHYQLRVTREEIRLVLEQRALQFRAIQRRLLSRFKDKTPAPLNCLDTLLEGTHTQILAVADALTENEEALKMCSCSLSSATRLIVLLCTLWRELSEGEAETLSAVLCVNQTYNKNNMGWEEMVDIGITSLLRTSMSSKSGRDPNVTSAQHSVEFPLDTAKLKKHLMILMDKLAKGAHLPSSNTKKSTKPKYIEKPKQVHSKKTNDVNTFFDDSFTNEIDSKENPYANLDGMLPPDDLVYKHGKKVDCLESPNYSTIPNGNLDEEDEDLPLYNGDHLQYETPLDVRLPPSAITDDIESPLYYEDTDIFS</sequence>
<feature type="domain" description="PTHB1 GAE" evidence="3">
    <location>
        <begin position="430"/>
        <end position="513"/>
    </location>
</feature>
<dbReference type="InterPro" id="IPR055362">
    <property type="entry name" value="PTHB1_pf_dom"/>
</dbReference>
<accession>A0A6F9D805</accession>
<dbReference type="Pfam" id="PF23339">
    <property type="entry name" value="PTHB1_CtH"/>
    <property type="match status" value="1"/>
</dbReference>
<protein>
    <submittedName>
        <fullName evidence="7">Protein PTHB1-like</fullName>
    </submittedName>
</protein>
<evidence type="ECO:0000259" key="6">
    <source>
        <dbReference type="Pfam" id="PF23339"/>
    </source>
</evidence>
<dbReference type="PANTHER" id="PTHR20991:SF0">
    <property type="entry name" value="PROTEIN PTHB1"/>
    <property type="match status" value="1"/>
</dbReference>
<name>A0A6F9D805_9ASCI</name>
<feature type="region of interest" description="Disordered" evidence="1">
    <location>
        <begin position="811"/>
        <end position="831"/>
    </location>
</feature>
<dbReference type="GO" id="GO:0034464">
    <property type="term" value="C:BBSome"/>
    <property type="evidence" value="ECO:0007669"/>
    <property type="project" value="InterPro"/>
</dbReference>
<evidence type="ECO:0000259" key="3">
    <source>
        <dbReference type="Pfam" id="PF14728"/>
    </source>
</evidence>
<proteinExistence type="evidence at transcript level"/>
<dbReference type="Pfam" id="PF23338">
    <property type="entry name" value="PTHB1_hp"/>
    <property type="match status" value="1"/>
</dbReference>
<feature type="domain" description="PTHB1 platform" evidence="4">
    <location>
        <begin position="520"/>
        <end position="610"/>
    </location>
</feature>